<name>A0A7Y0Q1I3_9FIRM</name>
<dbReference type="Gene3D" id="3.40.50.2000">
    <property type="entry name" value="Glycogen Phosphorylase B"/>
    <property type="match status" value="2"/>
</dbReference>
<keyword evidence="4" id="KW-1185">Reference proteome</keyword>
<dbReference type="InterPro" id="IPR028098">
    <property type="entry name" value="Glyco_trans_4-like_N"/>
</dbReference>
<dbReference type="PANTHER" id="PTHR45947:SF3">
    <property type="entry name" value="SULFOQUINOVOSYL TRANSFERASE SQD2"/>
    <property type="match status" value="1"/>
</dbReference>
<evidence type="ECO:0000259" key="2">
    <source>
        <dbReference type="Pfam" id="PF13439"/>
    </source>
</evidence>
<gene>
    <name evidence="3" type="ORF">HIJ39_00640</name>
</gene>
<proteinExistence type="predicted"/>
<dbReference type="InterPro" id="IPR050194">
    <property type="entry name" value="Glycosyltransferase_grp1"/>
</dbReference>
<dbReference type="Proteomes" id="UP000533476">
    <property type="component" value="Unassembled WGS sequence"/>
</dbReference>
<dbReference type="SUPFAM" id="SSF53756">
    <property type="entry name" value="UDP-Glycosyltransferase/glycogen phosphorylase"/>
    <property type="match status" value="1"/>
</dbReference>
<dbReference type="InterPro" id="IPR001296">
    <property type="entry name" value="Glyco_trans_1"/>
</dbReference>
<organism evidence="3 4">
    <name type="scientific">Sulfobacillus harzensis</name>
    <dbReference type="NCBI Taxonomy" id="2729629"/>
    <lineage>
        <taxon>Bacteria</taxon>
        <taxon>Bacillati</taxon>
        <taxon>Bacillota</taxon>
        <taxon>Clostridia</taxon>
        <taxon>Eubacteriales</taxon>
        <taxon>Clostridiales Family XVII. Incertae Sedis</taxon>
        <taxon>Sulfobacillus</taxon>
    </lineage>
</organism>
<accession>A0A7Y0Q1I3</accession>
<dbReference type="CDD" id="cd03801">
    <property type="entry name" value="GT4_PimA-like"/>
    <property type="match status" value="1"/>
</dbReference>
<dbReference type="GO" id="GO:0016757">
    <property type="term" value="F:glycosyltransferase activity"/>
    <property type="evidence" value="ECO:0007669"/>
    <property type="project" value="InterPro"/>
</dbReference>
<dbReference type="RefSeq" id="WP_169095629.1">
    <property type="nucleotide sequence ID" value="NZ_JABBVZ010000001.1"/>
</dbReference>
<feature type="domain" description="Glycosyl transferase family 1" evidence="1">
    <location>
        <begin position="178"/>
        <end position="348"/>
    </location>
</feature>
<sequence>MRVLMISKACVTASYRSKIAYMHQMADMEMGLVVPDHWANLPFEPDSADEAYPIYKLPIPFNGKNHFHWYPKLTRIIRDFKPDLVHIDEEHYSFVTWQGVRAARKLGVPSLFFTWQNIYKRYPLPFSAIEQDVFRGTRGAIAGNQDAEQVLRKKGYTKPVTVVPQFGTDLALFGPRDRQALRRQYNFGQSFVVGYVGRLIEDKGIGDLLASIRPVLQKNSDVGLLIVGTGPYDAQIRDWADGNGLAKQVTRLPWVSSDAMGDVMNLMDVLVLPSRTTARWKEQFGRVLTEAMASHDVVIGSDSGEIPNVIGDAGLVFPEGDVPQLTEAIRRVLQDDALRATLAQRGAERVRDHFTQEAIAAKTCAFYRDLLGGMA</sequence>
<dbReference type="Pfam" id="PF00534">
    <property type="entry name" value="Glycos_transf_1"/>
    <property type="match status" value="1"/>
</dbReference>
<evidence type="ECO:0000259" key="1">
    <source>
        <dbReference type="Pfam" id="PF00534"/>
    </source>
</evidence>
<comment type="caution">
    <text evidence="3">The sequence shown here is derived from an EMBL/GenBank/DDBJ whole genome shotgun (WGS) entry which is preliminary data.</text>
</comment>
<dbReference type="Pfam" id="PF13439">
    <property type="entry name" value="Glyco_transf_4"/>
    <property type="match status" value="1"/>
</dbReference>
<evidence type="ECO:0000313" key="3">
    <source>
        <dbReference type="EMBL" id="NMP20866.1"/>
    </source>
</evidence>
<evidence type="ECO:0000313" key="4">
    <source>
        <dbReference type="Proteomes" id="UP000533476"/>
    </source>
</evidence>
<keyword evidence="3" id="KW-0808">Transferase</keyword>
<dbReference type="AlphaFoldDB" id="A0A7Y0Q1I3"/>
<reference evidence="3 4" key="1">
    <citation type="submission" date="2020-04" db="EMBL/GenBank/DDBJ databases">
        <authorList>
            <person name="Zhang R."/>
            <person name="Schippers A."/>
        </authorList>
    </citation>
    <scope>NUCLEOTIDE SEQUENCE [LARGE SCALE GENOMIC DNA]</scope>
    <source>
        <strain evidence="3 4">DSM 109850</strain>
    </source>
</reference>
<dbReference type="EMBL" id="JABBVZ010000001">
    <property type="protein sequence ID" value="NMP20866.1"/>
    <property type="molecule type" value="Genomic_DNA"/>
</dbReference>
<feature type="domain" description="Glycosyltransferase subfamily 4-like N-terminal" evidence="2">
    <location>
        <begin position="45"/>
        <end position="164"/>
    </location>
</feature>
<protein>
    <submittedName>
        <fullName evidence="3">Glycosyltransferase family 4 protein</fullName>
    </submittedName>
</protein>
<dbReference type="PANTHER" id="PTHR45947">
    <property type="entry name" value="SULFOQUINOVOSYL TRANSFERASE SQD2"/>
    <property type="match status" value="1"/>
</dbReference>